<dbReference type="EMBL" id="LKCM01000285">
    <property type="protein sequence ID" value="KPQ41902.1"/>
    <property type="molecule type" value="Genomic_DNA"/>
</dbReference>
<feature type="non-terminal residue" evidence="1">
    <location>
        <position position="68"/>
    </location>
</feature>
<proteinExistence type="predicted"/>
<name>A0A0P8CGT5_9EURY</name>
<evidence type="ECO:0000313" key="1">
    <source>
        <dbReference type="EMBL" id="KPQ41902.1"/>
    </source>
</evidence>
<reference evidence="1 2" key="1">
    <citation type="submission" date="2015-09" db="EMBL/GenBank/DDBJ databases">
        <title>A metagenomics-based metabolic model of nitrate-dependent anaerobic oxidation of methane by Methanoperedens-like archaea.</title>
        <authorList>
            <person name="Arshad A."/>
            <person name="Speth D.R."/>
            <person name="De Graaf R.M."/>
            <person name="Op Den Camp H.J."/>
            <person name="Jetten M.S."/>
            <person name="Welte C.U."/>
        </authorList>
    </citation>
    <scope>NUCLEOTIDE SEQUENCE [LARGE SCALE GENOMIC DNA]</scope>
</reference>
<protein>
    <submittedName>
        <fullName evidence="1">Uncharacterized protein</fullName>
    </submittedName>
</protein>
<gene>
    <name evidence="1" type="ORF">MPEBLZ_03543</name>
</gene>
<dbReference type="AlphaFoldDB" id="A0A0P8CGT5"/>
<organism evidence="1 2">
    <name type="scientific">Candidatus Methanoperedens nitratireducens</name>
    <dbReference type="NCBI Taxonomy" id="1392998"/>
    <lineage>
        <taxon>Archaea</taxon>
        <taxon>Methanobacteriati</taxon>
        <taxon>Methanobacteriota</taxon>
        <taxon>Stenosarchaea group</taxon>
        <taxon>Methanomicrobia</taxon>
        <taxon>Methanosarcinales</taxon>
        <taxon>ANME-2 cluster</taxon>
        <taxon>Candidatus Methanoperedentaceae</taxon>
        <taxon>Candidatus Methanoperedens</taxon>
    </lineage>
</organism>
<sequence>MGALMFRNKPTNNNLRPWLYKASKEERMEMARQIASTVETTDEELSYFDTANLEDMPKEERTWLAKKI</sequence>
<accession>A0A0P8CGT5</accession>
<evidence type="ECO:0000313" key="2">
    <source>
        <dbReference type="Proteomes" id="UP000050360"/>
    </source>
</evidence>
<dbReference type="Proteomes" id="UP000050360">
    <property type="component" value="Unassembled WGS sequence"/>
</dbReference>
<comment type="caution">
    <text evidence="1">The sequence shown here is derived from an EMBL/GenBank/DDBJ whole genome shotgun (WGS) entry which is preliminary data.</text>
</comment>